<evidence type="ECO:0000313" key="1">
    <source>
        <dbReference type="EMBL" id="KKU13947.1"/>
    </source>
</evidence>
<sequence>MKQKFNPNKYRPFSLERKVAEGEDKLKEVTEDRPRFIHKPPQFARWSEQYHYKKLLQNGNYTKDEHGEIFEEESGMSTWELADLAKLMDHFQYDIDSVLKILPKLHLSPEQLKRDDIRDGAKELFWLEENYGAGLHAQHTEAINTFVKIFELEDDLKKVVSKRLDYAVETTNKKYAEELLQAFPVFDHSEMKKRLEDQYYPTPEGLQGRVQATELFGDSLKGPAEEISLDKIADILKGKAELLANDLKKEPSLYWQLKSCITENNRQMGYSSGRWILIKDYKFYQGAGKRNYCRVLFLLGDNSKTVENPDLKHKALESPRLEFHFSCSEEDADKEAGKWSEDFTTTKIFKFEGLYVGDKRLGEYGPGVPNGQFVRIDGEQTDFSALAPLKSKKSALKELAETLLAPEKNFQSSLNALKELGKQYDLPTEEIEHLSRAVQEFGTYMYRTNKSRVGDCLIIPSEFSSFCSHKFGVHLETARYGEYHPEWGSLLGFDSFTFYHEVAVFAKRIVFDWTVTQYARSADKPIPYIYAIGAERQGMGPLYKRFALADPNEQFINDPDNLFFINEPPVEYGI</sequence>
<comment type="caution">
    <text evidence="1">The sequence shown here is derived from an EMBL/GenBank/DDBJ whole genome shotgun (WGS) entry which is preliminary data.</text>
</comment>
<evidence type="ECO:0000313" key="2">
    <source>
        <dbReference type="Proteomes" id="UP000034911"/>
    </source>
</evidence>
<organism evidence="1 2">
    <name type="scientific">Candidatus Magasanikbacteria bacterium GW2011_GWC2_45_8</name>
    <dbReference type="NCBI Taxonomy" id="1619050"/>
    <lineage>
        <taxon>Bacteria</taxon>
        <taxon>Candidatus Magasanikiibacteriota</taxon>
    </lineage>
</organism>
<reference evidence="1 2" key="1">
    <citation type="journal article" date="2015" name="Nature">
        <title>rRNA introns, odd ribosomes, and small enigmatic genomes across a large radiation of phyla.</title>
        <authorList>
            <person name="Brown C.T."/>
            <person name="Hug L.A."/>
            <person name="Thomas B.C."/>
            <person name="Sharon I."/>
            <person name="Castelle C.J."/>
            <person name="Singh A."/>
            <person name="Wilkins M.J."/>
            <person name="Williams K.H."/>
            <person name="Banfield J.F."/>
        </authorList>
    </citation>
    <scope>NUCLEOTIDE SEQUENCE [LARGE SCALE GENOMIC DNA]</scope>
</reference>
<dbReference type="Proteomes" id="UP000034911">
    <property type="component" value="Unassembled WGS sequence"/>
</dbReference>
<dbReference type="EMBL" id="LCLH01000009">
    <property type="protein sequence ID" value="KKU13947.1"/>
    <property type="molecule type" value="Genomic_DNA"/>
</dbReference>
<protein>
    <submittedName>
        <fullName evidence="1">Uncharacterized protein</fullName>
    </submittedName>
</protein>
<proteinExistence type="predicted"/>
<accession>A0A0G1N0R2</accession>
<name>A0A0G1N0R2_9BACT</name>
<dbReference type="STRING" id="1619050.UX20_C0009G0002"/>
<dbReference type="AlphaFoldDB" id="A0A0G1N0R2"/>
<gene>
    <name evidence="1" type="ORF">UX20_C0009G0002</name>
</gene>